<dbReference type="SUPFAM" id="SSF52743">
    <property type="entry name" value="Subtilisin-like"/>
    <property type="match status" value="1"/>
</dbReference>
<keyword evidence="2" id="KW-0645">Protease</keyword>
<keyword evidence="4" id="KW-0720">Serine protease</keyword>
<sequence length="253" mass="27105">MTKRARITCEMLHIHYYYTSVNCTSQDPVAKVSVSQTTTGSGFPAPKIAAFSSRGPSSVYPAVLKPDITAPGVNILAAAPQVGIYKELGLYFFDSGTSMACPHVSSIIAVLKSLHPDWSPAAFKSALMTTDTNSSCIATQKSLFDLNLPSIAIPNLKSSETVSRTVTNVGQADAVYKAFVEPSAGVDMLVKPMVLVFGKDTSSQSFKVSFKATQKIQGDYSFGNLVWHDGGSHWVRIPIAVRVVIGDLYSTVS</sequence>
<dbReference type="PANTHER" id="PTHR10795">
    <property type="entry name" value="PROPROTEIN CONVERTASE SUBTILISIN/KEXIN"/>
    <property type="match status" value="1"/>
</dbReference>
<evidence type="ECO:0000256" key="1">
    <source>
        <dbReference type="ARBA" id="ARBA00011073"/>
    </source>
</evidence>
<dbReference type="FunFam" id="2.60.40.2310:FF:000001">
    <property type="entry name" value="Subtilisin-like protease SBT1.5"/>
    <property type="match status" value="1"/>
</dbReference>
<evidence type="ECO:0000259" key="6">
    <source>
        <dbReference type="Pfam" id="PF00082"/>
    </source>
</evidence>
<evidence type="ECO:0000256" key="3">
    <source>
        <dbReference type="ARBA" id="ARBA00022729"/>
    </source>
</evidence>
<dbReference type="Pfam" id="PF17766">
    <property type="entry name" value="fn3_6"/>
    <property type="match status" value="1"/>
</dbReference>
<name>M8C542_AEGTA</name>
<dbReference type="Gene3D" id="3.40.50.200">
    <property type="entry name" value="Peptidase S8/S53 domain"/>
    <property type="match status" value="1"/>
</dbReference>
<dbReference type="PROSITE" id="PS51892">
    <property type="entry name" value="SUBTILASE"/>
    <property type="match status" value="1"/>
</dbReference>
<reference evidence="8" key="1">
    <citation type="submission" date="2015-06" db="UniProtKB">
        <authorList>
            <consortium name="EnsemblPlants"/>
        </authorList>
    </citation>
    <scope>IDENTIFICATION</scope>
</reference>
<keyword evidence="4" id="KW-0378">Hydrolase</keyword>
<dbReference type="Gene3D" id="2.60.40.2310">
    <property type="match status" value="1"/>
</dbReference>
<comment type="similarity">
    <text evidence="1 5">Belongs to the peptidase S8 family.</text>
</comment>
<dbReference type="Pfam" id="PF00082">
    <property type="entry name" value="Peptidase_S8"/>
    <property type="match status" value="1"/>
</dbReference>
<feature type="domain" description="Peptidase S8/S53" evidence="6">
    <location>
        <begin position="34"/>
        <end position="134"/>
    </location>
</feature>
<comment type="caution">
    <text evidence="5">Lacks conserved residue(s) required for the propagation of feature annotation.</text>
</comment>
<feature type="domain" description="Subtilisin-like protease fibronectin type-III" evidence="7">
    <location>
        <begin position="145"/>
        <end position="241"/>
    </location>
</feature>
<dbReference type="AlphaFoldDB" id="M8C542"/>
<dbReference type="InterPro" id="IPR036852">
    <property type="entry name" value="Peptidase_S8/S53_dom_sf"/>
</dbReference>
<dbReference type="GO" id="GO:0004252">
    <property type="term" value="F:serine-type endopeptidase activity"/>
    <property type="evidence" value="ECO:0007669"/>
    <property type="project" value="InterPro"/>
</dbReference>
<evidence type="ECO:0000313" key="8">
    <source>
        <dbReference type="EnsemblPlants" id="EMT22152"/>
    </source>
</evidence>
<keyword evidence="3" id="KW-0732">Signal</keyword>
<dbReference type="InterPro" id="IPR041469">
    <property type="entry name" value="Subtilisin-like_FN3"/>
</dbReference>
<evidence type="ECO:0000256" key="5">
    <source>
        <dbReference type="PROSITE-ProRule" id="PRU01240"/>
    </source>
</evidence>
<evidence type="ECO:0000259" key="7">
    <source>
        <dbReference type="Pfam" id="PF17766"/>
    </source>
</evidence>
<accession>M8C542</accession>
<dbReference type="EnsemblPlants" id="EMT22152">
    <property type="protein sequence ID" value="EMT22152"/>
    <property type="gene ID" value="F775_22610"/>
</dbReference>
<evidence type="ECO:0000256" key="2">
    <source>
        <dbReference type="ARBA" id="ARBA00022670"/>
    </source>
</evidence>
<dbReference type="Gene3D" id="3.50.30.30">
    <property type="match status" value="1"/>
</dbReference>
<dbReference type="InterPro" id="IPR000209">
    <property type="entry name" value="Peptidase_S8/S53_dom"/>
</dbReference>
<dbReference type="InterPro" id="IPR045051">
    <property type="entry name" value="SBT"/>
</dbReference>
<dbReference type="ExpressionAtlas" id="M8C542">
    <property type="expression patterns" value="baseline"/>
</dbReference>
<proteinExistence type="inferred from homology"/>
<dbReference type="GO" id="GO:0006508">
    <property type="term" value="P:proteolysis"/>
    <property type="evidence" value="ECO:0007669"/>
    <property type="project" value="UniProtKB-KW"/>
</dbReference>
<organism evidence="8">
    <name type="scientific">Aegilops tauschii</name>
    <name type="common">Tausch's goatgrass</name>
    <name type="synonym">Aegilops squarrosa</name>
    <dbReference type="NCBI Taxonomy" id="37682"/>
    <lineage>
        <taxon>Eukaryota</taxon>
        <taxon>Viridiplantae</taxon>
        <taxon>Streptophyta</taxon>
        <taxon>Embryophyta</taxon>
        <taxon>Tracheophyta</taxon>
        <taxon>Spermatophyta</taxon>
        <taxon>Magnoliopsida</taxon>
        <taxon>Liliopsida</taxon>
        <taxon>Poales</taxon>
        <taxon>Poaceae</taxon>
        <taxon>BOP clade</taxon>
        <taxon>Pooideae</taxon>
        <taxon>Triticodae</taxon>
        <taxon>Triticeae</taxon>
        <taxon>Triticinae</taxon>
        <taxon>Aegilops</taxon>
    </lineage>
</organism>
<evidence type="ECO:0000256" key="4">
    <source>
        <dbReference type="ARBA" id="ARBA00022825"/>
    </source>
</evidence>
<protein>
    <submittedName>
        <fullName evidence="8">Subtilisin-like protease</fullName>
    </submittedName>
</protein>